<protein>
    <submittedName>
        <fullName evidence="2">Uncharacterized protein</fullName>
    </submittedName>
</protein>
<proteinExistence type="predicted"/>
<dbReference type="EMBL" id="CP059735">
    <property type="protein sequence ID" value="WDD99335.1"/>
    <property type="molecule type" value="Genomic_DNA"/>
</dbReference>
<reference evidence="2 3" key="2">
    <citation type="journal article" date="2022" name="Mar. Drugs">
        <title>Bioassay-Guided Fractionation Leads to the Detection of Cholic Acid Generated by the Rare Thalassomonas sp.</title>
        <authorList>
            <person name="Pheiffer F."/>
            <person name="Schneider Y.K."/>
            <person name="Hansen E.H."/>
            <person name="Andersen J.H."/>
            <person name="Isaksson J."/>
            <person name="Busche T."/>
            <person name="R C."/>
            <person name="Kalinowski J."/>
            <person name="Zyl L.V."/>
            <person name="Trindade M."/>
        </authorList>
    </citation>
    <scope>NUCLEOTIDE SEQUENCE [LARGE SCALE GENOMIC DNA]</scope>
    <source>
        <strain evidence="2 3">A5K-106</strain>
    </source>
</reference>
<keyword evidence="3" id="KW-1185">Reference proteome</keyword>
<evidence type="ECO:0000256" key="1">
    <source>
        <dbReference type="SAM" id="MobiDB-lite"/>
    </source>
</evidence>
<dbReference type="RefSeq" id="WP_169749412.1">
    <property type="nucleotide sequence ID" value="NZ_CP059735.1"/>
</dbReference>
<evidence type="ECO:0000313" key="2">
    <source>
        <dbReference type="EMBL" id="WDD99335.1"/>
    </source>
</evidence>
<organism evidence="2 3">
    <name type="scientific">Thalassomonas actiniarum</name>
    <dbReference type="NCBI Taxonomy" id="485447"/>
    <lineage>
        <taxon>Bacteria</taxon>
        <taxon>Pseudomonadati</taxon>
        <taxon>Pseudomonadota</taxon>
        <taxon>Gammaproteobacteria</taxon>
        <taxon>Alteromonadales</taxon>
        <taxon>Colwelliaceae</taxon>
        <taxon>Thalassomonas</taxon>
    </lineage>
</organism>
<dbReference type="Proteomes" id="UP000032568">
    <property type="component" value="Chromosome"/>
</dbReference>
<dbReference type="AlphaFoldDB" id="A0AAE9YQG6"/>
<sequence length="50" mass="5785">MKLKLNKKKLKNLSDDKKALPENMTPQVGGGYTSRPWTWYCEEPTNPLMC</sequence>
<name>A0AAE9YQG6_9GAMM</name>
<gene>
    <name evidence="2" type="ORF">SG35_001190</name>
</gene>
<dbReference type="KEGG" id="tact:SG35_001190"/>
<feature type="compositionally biased region" description="Basic residues" evidence="1">
    <location>
        <begin position="1"/>
        <end position="11"/>
    </location>
</feature>
<feature type="region of interest" description="Disordered" evidence="1">
    <location>
        <begin position="1"/>
        <end position="27"/>
    </location>
</feature>
<accession>A0AAE9YQG6</accession>
<evidence type="ECO:0000313" key="3">
    <source>
        <dbReference type="Proteomes" id="UP000032568"/>
    </source>
</evidence>
<reference evidence="2 3" key="1">
    <citation type="journal article" date="2015" name="Genome Announc.">
        <title>Draft Genome Sequences of Marine Isolates of Thalassomonas viridans and Thalassomonas actiniarum.</title>
        <authorList>
            <person name="Olonade I."/>
            <person name="van Zyl L.J."/>
            <person name="Trindade M."/>
        </authorList>
    </citation>
    <scope>NUCLEOTIDE SEQUENCE [LARGE SCALE GENOMIC DNA]</scope>
    <source>
        <strain evidence="2 3">A5K-106</strain>
    </source>
</reference>